<reference evidence="2" key="2">
    <citation type="journal article" date="2021" name="PeerJ">
        <title>Extensive microbial diversity within the chicken gut microbiome revealed by metagenomics and culture.</title>
        <authorList>
            <person name="Gilroy R."/>
            <person name="Ravi A."/>
            <person name="Getino M."/>
            <person name="Pursley I."/>
            <person name="Horton D.L."/>
            <person name="Alikhan N.F."/>
            <person name="Baker D."/>
            <person name="Gharbi K."/>
            <person name="Hall N."/>
            <person name="Watson M."/>
            <person name="Adriaenssens E.M."/>
            <person name="Foster-Nyarko E."/>
            <person name="Jarju S."/>
            <person name="Secka A."/>
            <person name="Antonio M."/>
            <person name="Oren A."/>
            <person name="Chaudhuri R.R."/>
            <person name="La Ragione R."/>
            <person name="Hildebrand F."/>
            <person name="Pallen M.J."/>
        </authorList>
    </citation>
    <scope>NUCLEOTIDE SEQUENCE</scope>
    <source>
        <strain evidence="2">ChiSjej6B24-2974</strain>
    </source>
</reference>
<name>A0A9D0ZP32_9FIRM</name>
<sequence length="188" mass="20674">MKKFLAILLVLTLALTGAALAEAAPEESGVVLYTSDLGYTIGLPDESWFNLNAETYAQYADDPAFSTIFSFLNISTENIDEVTASMDYFYTTDSGANINVQVLPAISDEDYEMTLSALQPMYEQMGATDYAEGQIAIGDWTYDGCECTVLGQWQTLLYLRTESATYILTFTQVDSQTIVDMLTPATFA</sequence>
<dbReference type="Proteomes" id="UP000824260">
    <property type="component" value="Unassembled WGS sequence"/>
</dbReference>
<dbReference type="EMBL" id="DVFZ01000079">
    <property type="protein sequence ID" value="HIQ83026.1"/>
    <property type="molecule type" value="Genomic_DNA"/>
</dbReference>
<dbReference type="AlphaFoldDB" id="A0A9D0ZP32"/>
<evidence type="ECO:0000313" key="3">
    <source>
        <dbReference type="Proteomes" id="UP000824260"/>
    </source>
</evidence>
<evidence type="ECO:0000256" key="1">
    <source>
        <dbReference type="SAM" id="SignalP"/>
    </source>
</evidence>
<reference evidence="2" key="1">
    <citation type="submission" date="2020-10" db="EMBL/GenBank/DDBJ databases">
        <authorList>
            <person name="Gilroy R."/>
        </authorList>
    </citation>
    <scope>NUCLEOTIDE SEQUENCE</scope>
    <source>
        <strain evidence="2">ChiSjej6B24-2974</strain>
    </source>
</reference>
<accession>A0A9D0ZP32</accession>
<gene>
    <name evidence="2" type="ORF">IAA52_07970</name>
</gene>
<evidence type="ECO:0008006" key="4">
    <source>
        <dbReference type="Google" id="ProtNLM"/>
    </source>
</evidence>
<proteinExistence type="predicted"/>
<keyword evidence="1" id="KW-0732">Signal</keyword>
<feature type="chain" id="PRO_5038832571" description="PsbP C-terminal domain-containing protein" evidence="1">
    <location>
        <begin position="24"/>
        <end position="188"/>
    </location>
</feature>
<evidence type="ECO:0000313" key="2">
    <source>
        <dbReference type="EMBL" id="HIQ83026.1"/>
    </source>
</evidence>
<feature type="signal peptide" evidence="1">
    <location>
        <begin position="1"/>
        <end position="23"/>
    </location>
</feature>
<organism evidence="2 3">
    <name type="scientific">Candidatus Pullichristensenella stercorigallinarum</name>
    <dbReference type="NCBI Taxonomy" id="2840909"/>
    <lineage>
        <taxon>Bacteria</taxon>
        <taxon>Bacillati</taxon>
        <taxon>Bacillota</taxon>
        <taxon>Clostridia</taxon>
        <taxon>Candidatus Pullichristensenella</taxon>
    </lineage>
</organism>
<comment type="caution">
    <text evidence="2">The sequence shown here is derived from an EMBL/GenBank/DDBJ whole genome shotgun (WGS) entry which is preliminary data.</text>
</comment>
<protein>
    <recommendedName>
        <fullName evidence="4">PsbP C-terminal domain-containing protein</fullName>
    </recommendedName>
</protein>